<sequence>MIWLIASLIAGIAFKAWAVILLIIAYLVARKSRDLALLIYFFYGILLVNEVQVWDFISYEALKSLAIIVPSIAVLGEILSGAGLKIKLNLLQLIGVVVLAAGLVYENLLPVGIALLIAGEERMSFGALRDTVVGLIVLLSVMWIVKTKYSYLYTPEHQVSIATGFIILLILKEIRGLKKVKFELRIRS</sequence>
<dbReference type="EMBL" id="DQUG01000154">
    <property type="protein sequence ID" value="HIP75241.1"/>
    <property type="molecule type" value="Genomic_DNA"/>
</dbReference>
<comment type="caution">
    <text evidence="2">The sequence shown here is derived from an EMBL/GenBank/DDBJ whole genome shotgun (WGS) entry which is preliminary data.</text>
</comment>
<feature type="transmembrane region" description="Helical" evidence="1">
    <location>
        <begin position="7"/>
        <end position="29"/>
    </location>
</feature>
<feature type="transmembrane region" description="Helical" evidence="1">
    <location>
        <begin position="65"/>
        <end position="84"/>
    </location>
</feature>
<evidence type="ECO:0000256" key="1">
    <source>
        <dbReference type="SAM" id="Phobius"/>
    </source>
</evidence>
<protein>
    <submittedName>
        <fullName evidence="2">Uncharacterized protein</fullName>
    </submittedName>
</protein>
<accession>A0A832ZAC8</accession>
<reference evidence="2" key="1">
    <citation type="journal article" date="2020" name="ISME J.">
        <title>Gammaproteobacteria mediating utilization of methyl-, sulfur- and petroleum organic compounds in deep ocean hydrothermal plumes.</title>
        <authorList>
            <person name="Zhou Z."/>
            <person name="Liu Y."/>
            <person name="Pan J."/>
            <person name="Cron B.R."/>
            <person name="Toner B.M."/>
            <person name="Anantharaman K."/>
            <person name="Breier J.A."/>
            <person name="Dick G.J."/>
            <person name="Li M."/>
        </authorList>
    </citation>
    <scope>NUCLEOTIDE SEQUENCE</scope>
    <source>
        <strain evidence="2">SZUA-1451</strain>
    </source>
</reference>
<evidence type="ECO:0000313" key="3">
    <source>
        <dbReference type="Proteomes" id="UP000649326"/>
    </source>
</evidence>
<feature type="transmembrane region" description="Helical" evidence="1">
    <location>
        <begin position="127"/>
        <end position="145"/>
    </location>
</feature>
<dbReference type="Proteomes" id="UP000649326">
    <property type="component" value="Unassembled WGS sequence"/>
</dbReference>
<feature type="transmembrane region" description="Helical" evidence="1">
    <location>
        <begin position="90"/>
        <end position="115"/>
    </location>
</feature>
<evidence type="ECO:0000313" key="2">
    <source>
        <dbReference type="EMBL" id="HIP75241.1"/>
    </source>
</evidence>
<dbReference type="AlphaFoldDB" id="A0A832ZAC8"/>
<proteinExistence type="predicted"/>
<organism evidence="2 3">
    <name type="scientific">Thermococcus paralvinellae</name>
    <dbReference type="NCBI Taxonomy" id="582419"/>
    <lineage>
        <taxon>Archaea</taxon>
        <taxon>Methanobacteriati</taxon>
        <taxon>Methanobacteriota</taxon>
        <taxon>Thermococci</taxon>
        <taxon>Thermococcales</taxon>
        <taxon>Thermococcaceae</taxon>
        <taxon>Thermococcus</taxon>
    </lineage>
</organism>
<name>A0A832ZAC8_9EURY</name>
<feature type="transmembrane region" description="Helical" evidence="1">
    <location>
        <begin position="35"/>
        <end position="53"/>
    </location>
</feature>
<keyword evidence="1" id="KW-0812">Transmembrane</keyword>
<keyword evidence="1" id="KW-1133">Transmembrane helix</keyword>
<keyword evidence="1" id="KW-0472">Membrane</keyword>
<gene>
    <name evidence="2" type="ORF">EYH13_03715</name>
</gene>